<gene>
    <name evidence="2" type="ORF">SANT12839_000080</name>
</gene>
<sequence length="193" mass="21719">MLHSIGASAVPPPHRPWDPDDSPDFHASRLLLLVAECGSAPGPHIAGRTKLAKLDFFLRYPAFLERAHTELADTLSGQGAFRASMPEEVEAPMIRYRFGPWDPRYRQFLAFLMARGLITITTSHRPERVRLTSGGKRAAGALADMDEFHPIVTRCRAMRDNLAQWSGTDLKNLVYQLFPEEVADLAYHQEIRP</sequence>
<dbReference type="EMBL" id="BJHV01000001">
    <property type="protein sequence ID" value="GDY39126.1"/>
    <property type="molecule type" value="Genomic_DNA"/>
</dbReference>
<protein>
    <submittedName>
        <fullName evidence="2">Uncharacterized protein</fullName>
    </submittedName>
</protein>
<accession>A0A4D4JXH6</accession>
<reference evidence="2 3" key="1">
    <citation type="journal article" date="2020" name="Int. J. Syst. Evol. Microbiol.">
        <title>Reclassification of Streptomyces castelarensis and Streptomyces sporoclivatus as later heterotypic synonyms of Streptomyces antimycoticus.</title>
        <authorList>
            <person name="Komaki H."/>
            <person name="Tamura T."/>
        </authorList>
    </citation>
    <scope>NUCLEOTIDE SEQUENCE [LARGE SCALE GENOMIC DNA]</scope>
    <source>
        <strain evidence="2 3">NBRC 12839</strain>
    </source>
</reference>
<evidence type="ECO:0000313" key="2">
    <source>
        <dbReference type="EMBL" id="GDY39126.1"/>
    </source>
</evidence>
<organism evidence="2 3">
    <name type="scientific">Streptomyces antimycoticus</name>
    <dbReference type="NCBI Taxonomy" id="68175"/>
    <lineage>
        <taxon>Bacteria</taxon>
        <taxon>Bacillati</taxon>
        <taxon>Actinomycetota</taxon>
        <taxon>Actinomycetes</taxon>
        <taxon>Kitasatosporales</taxon>
        <taxon>Streptomycetaceae</taxon>
        <taxon>Streptomyces</taxon>
        <taxon>Streptomyces violaceusniger group</taxon>
    </lineage>
</organism>
<keyword evidence="3" id="KW-1185">Reference proteome</keyword>
<evidence type="ECO:0000313" key="3">
    <source>
        <dbReference type="Proteomes" id="UP000299290"/>
    </source>
</evidence>
<feature type="region of interest" description="Disordered" evidence="1">
    <location>
        <begin position="1"/>
        <end position="20"/>
    </location>
</feature>
<dbReference type="AlphaFoldDB" id="A0A4D4JXH6"/>
<dbReference type="Proteomes" id="UP000299290">
    <property type="component" value="Unassembled WGS sequence"/>
</dbReference>
<proteinExistence type="predicted"/>
<evidence type="ECO:0000256" key="1">
    <source>
        <dbReference type="SAM" id="MobiDB-lite"/>
    </source>
</evidence>
<comment type="caution">
    <text evidence="2">The sequence shown here is derived from an EMBL/GenBank/DDBJ whole genome shotgun (WGS) entry which is preliminary data.</text>
</comment>
<name>A0A4D4JXH6_9ACTN</name>